<keyword evidence="1" id="KW-0472">Membrane</keyword>
<dbReference type="EMBL" id="AP025225">
    <property type="protein sequence ID" value="BDB96462.1"/>
    <property type="molecule type" value="Genomic_DNA"/>
</dbReference>
<dbReference type="RefSeq" id="WP_236864844.1">
    <property type="nucleotide sequence ID" value="NZ_AP025225.1"/>
</dbReference>
<feature type="transmembrane region" description="Helical" evidence="1">
    <location>
        <begin position="104"/>
        <end position="124"/>
    </location>
</feature>
<reference evidence="3" key="1">
    <citation type="submission" date="2021-10" db="EMBL/GenBank/DDBJ databases">
        <title>Genome Sequence of The Candidatus Hydrogeosomobacter endosymbioticus, an Intracellular Bacterial Symbiont of the Anaerobic Ciliate GW7.</title>
        <authorList>
            <person name="Shiohama Y."/>
            <person name="Shinzato N."/>
        </authorList>
    </citation>
    <scope>NUCLEOTIDE SEQUENCE [LARGE SCALE GENOMIC DNA]</scope>
    <source>
        <strain evidence="3">200920</strain>
    </source>
</reference>
<accession>A0ABN6L4D1</accession>
<dbReference type="PANTHER" id="PTHR42709">
    <property type="entry name" value="ALKALINE PHOSPHATASE LIKE PROTEIN"/>
    <property type="match status" value="1"/>
</dbReference>
<organism evidence="3 4">
    <name type="scientific">Candidatus Hydrogenosomobacter endosymbioticus</name>
    <dbReference type="NCBI Taxonomy" id="2558174"/>
    <lineage>
        <taxon>Bacteria</taxon>
        <taxon>Pseudomonadati</taxon>
        <taxon>Pseudomonadota</taxon>
        <taxon>Alphaproteobacteria</taxon>
        <taxon>Holosporales</taxon>
        <taxon>Holosporaceae</taxon>
        <taxon>Candidatus Hydrogenosomobacter</taxon>
    </lineage>
</organism>
<dbReference type="Proteomes" id="UP001320209">
    <property type="component" value="Chromosome"/>
</dbReference>
<feature type="transmembrane region" description="Helical" evidence="1">
    <location>
        <begin position="174"/>
        <end position="194"/>
    </location>
</feature>
<dbReference type="PANTHER" id="PTHR42709:SF11">
    <property type="entry name" value="DEDA FAMILY PROTEIN"/>
    <property type="match status" value="1"/>
</dbReference>
<proteinExistence type="predicted"/>
<feature type="domain" description="VTT" evidence="2">
    <location>
        <begin position="50"/>
        <end position="157"/>
    </location>
</feature>
<keyword evidence="1" id="KW-1133">Transmembrane helix</keyword>
<feature type="transmembrane region" description="Helical" evidence="1">
    <location>
        <begin position="136"/>
        <end position="162"/>
    </location>
</feature>
<keyword evidence="4" id="KW-1185">Reference proteome</keyword>
<feature type="transmembrane region" description="Helical" evidence="1">
    <location>
        <begin position="57"/>
        <end position="76"/>
    </location>
</feature>
<evidence type="ECO:0000256" key="1">
    <source>
        <dbReference type="SAM" id="Phobius"/>
    </source>
</evidence>
<sequence length="195" mass="22055">MKSIGLRRLNVTQLASSQNAISALIAVVFLESWIFPIPPDPLYFAVVLHRRDKIWMLAYVCTVVSVLGGIVGYAIGMQLYDSLGLWILDLYNCRAQFVRFQEQFMEYGFWIILMKGLTPIPYKVVAIACGVMKFDIWSFILASVVSRGIRFVGASFMCWKYGEKMLGLIHKRGGLVMATFAFLIVAGFMVLKVFL</sequence>
<evidence type="ECO:0000259" key="2">
    <source>
        <dbReference type="Pfam" id="PF09335"/>
    </source>
</evidence>
<dbReference type="InterPro" id="IPR051311">
    <property type="entry name" value="DedA_domain"/>
</dbReference>
<dbReference type="Pfam" id="PF09335">
    <property type="entry name" value="VTT_dom"/>
    <property type="match status" value="1"/>
</dbReference>
<evidence type="ECO:0000313" key="4">
    <source>
        <dbReference type="Proteomes" id="UP001320209"/>
    </source>
</evidence>
<keyword evidence="1" id="KW-0812">Transmembrane</keyword>
<name>A0ABN6L4D1_9PROT</name>
<dbReference type="InterPro" id="IPR032816">
    <property type="entry name" value="VTT_dom"/>
</dbReference>
<evidence type="ECO:0000313" key="3">
    <source>
        <dbReference type="EMBL" id="BDB96462.1"/>
    </source>
</evidence>
<gene>
    <name evidence="3" type="ORF">HYD_5950</name>
</gene>
<protein>
    <submittedName>
        <fullName evidence="3">Cytochrome b561</fullName>
    </submittedName>
</protein>